<keyword evidence="2" id="KW-1185">Reference proteome</keyword>
<sequence>MDLESPSNFFGSLTEKYLVRYNTSPLVSIECTAFKHLYESNLHNRAWVFQERILSPRVVHFDRTTVFWECSELTASDTYPNIGGGLLAPHLGFDGMPKWHRNMQSPRHAFIASEADSDYEHCWTHLAEDFQHLGITKDEDTFPAMSAIARLVNETYLHQRYIAGMFQEQLPAALLWKKASLHQPPRRRGPGYIAPSWSWASVQARQTELSLHWHFRYKSLREVECVADILHIDLRNKKGDDEYGRLELAALAIRGQIRLTSLEEVYGSTIRLGNRRCTDDRIKRLCIPWGDIPDCGSVMVSWDTGESPEHGQISLFCIYAVESDTSYTRQGLVLERTTELDIEILSKLRQSNQTGLVLRPDFSNCFKRLGIFEIELTKPNRPSLIWTEPETSVVII</sequence>
<protein>
    <recommendedName>
        <fullName evidence="3">Heterokaryon incompatibility domain-containing protein</fullName>
    </recommendedName>
</protein>
<dbReference type="STRING" id="671987.R0I6K0"/>
<dbReference type="OrthoDB" id="3661438at2759"/>
<dbReference type="GeneID" id="19402809"/>
<reference evidence="1 2" key="2">
    <citation type="journal article" date="2013" name="PLoS Genet.">
        <title>Comparative genome structure, secondary metabolite, and effector coding capacity across Cochliobolus pathogens.</title>
        <authorList>
            <person name="Condon B.J."/>
            <person name="Leng Y."/>
            <person name="Wu D."/>
            <person name="Bushley K.E."/>
            <person name="Ohm R.A."/>
            <person name="Otillar R."/>
            <person name="Martin J."/>
            <person name="Schackwitz W."/>
            <person name="Grimwood J."/>
            <person name="MohdZainudin N."/>
            <person name="Xue C."/>
            <person name="Wang R."/>
            <person name="Manning V.A."/>
            <person name="Dhillon B."/>
            <person name="Tu Z.J."/>
            <person name="Steffenson B.J."/>
            <person name="Salamov A."/>
            <person name="Sun H."/>
            <person name="Lowry S."/>
            <person name="LaButti K."/>
            <person name="Han J."/>
            <person name="Copeland A."/>
            <person name="Lindquist E."/>
            <person name="Barry K."/>
            <person name="Schmutz J."/>
            <person name="Baker S.E."/>
            <person name="Ciuffetti L.M."/>
            <person name="Grigoriev I.V."/>
            <person name="Zhong S."/>
            <person name="Turgeon B.G."/>
        </authorList>
    </citation>
    <scope>NUCLEOTIDE SEQUENCE [LARGE SCALE GENOMIC DNA]</scope>
    <source>
        <strain evidence="2">28A</strain>
    </source>
</reference>
<evidence type="ECO:0008006" key="3">
    <source>
        <dbReference type="Google" id="ProtNLM"/>
    </source>
</evidence>
<dbReference type="Proteomes" id="UP000016935">
    <property type="component" value="Unassembled WGS sequence"/>
</dbReference>
<dbReference type="RefSeq" id="XP_008031211.1">
    <property type="nucleotide sequence ID" value="XM_008033020.1"/>
</dbReference>
<organism evidence="1 2">
    <name type="scientific">Exserohilum turcicum (strain 28A)</name>
    <name type="common">Northern leaf blight fungus</name>
    <name type="synonym">Setosphaeria turcica</name>
    <dbReference type="NCBI Taxonomy" id="671987"/>
    <lineage>
        <taxon>Eukaryota</taxon>
        <taxon>Fungi</taxon>
        <taxon>Dikarya</taxon>
        <taxon>Ascomycota</taxon>
        <taxon>Pezizomycotina</taxon>
        <taxon>Dothideomycetes</taxon>
        <taxon>Pleosporomycetidae</taxon>
        <taxon>Pleosporales</taxon>
        <taxon>Pleosporineae</taxon>
        <taxon>Pleosporaceae</taxon>
        <taxon>Exserohilum</taxon>
    </lineage>
</organism>
<gene>
    <name evidence="1" type="ORF">SETTUDRAFT_24619</name>
</gene>
<evidence type="ECO:0000313" key="2">
    <source>
        <dbReference type="Proteomes" id="UP000016935"/>
    </source>
</evidence>
<dbReference type="AlphaFoldDB" id="R0I6K0"/>
<proteinExistence type="predicted"/>
<reference evidence="1 2" key="1">
    <citation type="journal article" date="2012" name="PLoS Pathog.">
        <title>Diverse lifestyles and strategies of plant pathogenesis encoded in the genomes of eighteen Dothideomycetes fungi.</title>
        <authorList>
            <person name="Ohm R.A."/>
            <person name="Feau N."/>
            <person name="Henrissat B."/>
            <person name="Schoch C.L."/>
            <person name="Horwitz B.A."/>
            <person name="Barry K.W."/>
            <person name="Condon B.J."/>
            <person name="Copeland A.C."/>
            <person name="Dhillon B."/>
            <person name="Glaser F."/>
            <person name="Hesse C.N."/>
            <person name="Kosti I."/>
            <person name="LaButti K."/>
            <person name="Lindquist E.A."/>
            <person name="Lucas S."/>
            <person name="Salamov A.A."/>
            <person name="Bradshaw R.E."/>
            <person name="Ciuffetti L."/>
            <person name="Hamelin R.C."/>
            <person name="Kema G.H.J."/>
            <person name="Lawrence C."/>
            <person name="Scott J.A."/>
            <person name="Spatafora J.W."/>
            <person name="Turgeon B.G."/>
            <person name="de Wit P.J.G.M."/>
            <person name="Zhong S."/>
            <person name="Goodwin S.B."/>
            <person name="Grigoriev I.V."/>
        </authorList>
    </citation>
    <scope>NUCLEOTIDE SEQUENCE [LARGE SCALE GENOMIC DNA]</scope>
    <source>
        <strain evidence="2">28A</strain>
    </source>
</reference>
<name>R0I6K0_EXST2</name>
<accession>R0I6K0</accession>
<dbReference type="EMBL" id="KB908877">
    <property type="protein sequence ID" value="EOA81116.1"/>
    <property type="molecule type" value="Genomic_DNA"/>
</dbReference>
<dbReference type="PANTHER" id="PTHR33112">
    <property type="entry name" value="DOMAIN PROTEIN, PUTATIVE-RELATED"/>
    <property type="match status" value="1"/>
</dbReference>
<dbReference type="PANTHER" id="PTHR33112:SF16">
    <property type="entry name" value="HETEROKARYON INCOMPATIBILITY DOMAIN-CONTAINING PROTEIN"/>
    <property type="match status" value="1"/>
</dbReference>
<evidence type="ECO:0000313" key="1">
    <source>
        <dbReference type="EMBL" id="EOA81116.1"/>
    </source>
</evidence>
<dbReference type="HOGENOM" id="CLU_696698_0_0_1"/>